<reference evidence="1" key="1">
    <citation type="journal article" date="2015" name="MBio">
        <title>Eco-Evolutionary Dynamics of Episomes among Ecologically Cohesive Bacterial Populations.</title>
        <authorList>
            <person name="Xue H."/>
            <person name="Cordero O.X."/>
            <person name="Camas F.M."/>
            <person name="Trimble W."/>
            <person name="Meyer F."/>
            <person name="Guglielmini J."/>
            <person name="Rocha E.P."/>
            <person name="Polz M.F."/>
        </authorList>
    </citation>
    <scope>NUCLEOTIDE SEQUENCE</scope>
    <source>
        <strain evidence="1">5S_235</strain>
    </source>
</reference>
<accession>A0A0H3ZW70</accession>
<dbReference type="EMBL" id="KP795548">
    <property type="protein sequence ID" value="AKN37741.1"/>
    <property type="molecule type" value="Genomic_DNA"/>
</dbReference>
<proteinExistence type="predicted"/>
<name>A0A0H3ZW70_VIBSP</name>
<organism evidence="1">
    <name type="scientific">Vibrio splendidus</name>
    <dbReference type="NCBI Taxonomy" id="29497"/>
    <lineage>
        <taxon>Bacteria</taxon>
        <taxon>Pseudomonadati</taxon>
        <taxon>Pseudomonadota</taxon>
        <taxon>Gammaproteobacteria</taxon>
        <taxon>Vibrionales</taxon>
        <taxon>Vibrionaceae</taxon>
        <taxon>Vibrio</taxon>
    </lineage>
</organism>
<sequence>MSQRSWCSQCHHNGACIDAALIEHYRQCGIEEDTIVRQLPKARWGLRGEVPSYQSITAIENAYPLAFQTPR</sequence>
<dbReference type="AlphaFoldDB" id="A0A0H3ZW70"/>
<evidence type="ECO:0000313" key="1">
    <source>
        <dbReference type="EMBL" id="AKN37741.1"/>
    </source>
</evidence>
<protein>
    <submittedName>
        <fullName evidence="1">Uncharacterized protein</fullName>
    </submittedName>
</protein>